<dbReference type="GO" id="GO:0016810">
    <property type="term" value="F:hydrolase activity, acting on carbon-nitrogen (but not peptide) bonds"/>
    <property type="evidence" value="ECO:0007669"/>
    <property type="project" value="InterPro"/>
</dbReference>
<keyword evidence="3" id="KW-1185">Reference proteome</keyword>
<evidence type="ECO:0000313" key="2">
    <source>
        <dbReference type="EMBL" id="KKB62622.1"/>
    </source>
</evidence>
<dbReference type="InterPro" id="IPR011330">
    <property type="entry name" value="Glyco_hydro/deAcase_b/a-brl"/>
</dbReference>
<dbReference type="GO" id="GO:0005975">
    <property type="term" value="P:carbohydrate metabolic process"/>
    <property type="evidence" value="ECO:0007669"/>
    <property type="project" value="InterPro"/>
</dbReference>
<reference evidence="2 3" key="1">
    <citation type="submission" date="2015-03" db="EMBL/GenBank/DDBJ databases">
        <title>Draft Genome Sequence of Burkholderia andropogonis type strain ICMP2807, isolated from Sorghum bicolor.</title>
        <authorList>
            <person name="Lopes-Santos L."/>
            <person name="Castro D.B."/>
            <person name="Ottoboni L.M."/>
            <person name="Park D."/>
            <person name="Weirc B.S."/>
            <person name="Destefano S.A."/>
        </authorList>
    </citation>
    <scope>NUCLEOTIDE SEQUENCE [LARGE SCALE GENOMIC DNA]</scope>
    <source>
        <strain evidence="2 3">ICMP2807</strain>
    </source>
</reference>
<organism evidence="2 3">
    <name type="scientific">Robbsia andropogonis</name>
    <dbReference type="NCBI Taxonomy" id="28092"/>
    <lineage>
        <taxon>Bacteria</taxon>
        <taxon>Pseudomonadati</taxon>
        <taxon>Pseudomonadota</taxon>
        <taxon>Betaproteobacteria</taxon>
        <taxon>Burkholderiales</taxon>
        <taxon>Burkholderiaceae</taxon>
        <taxon>Robbsia</taxon>
    </lineage>
</organism>
<dbReference type="STRING" id="28092.WM40_16105"/>
<dbReference type="PROSITE" id="PS51677">
    <property type="entry name" value="NODB"/>
    <property type="match status" value="1"/>
</dbReference>
<evidence type="ECO:0000259" key="1">
    <source>
        <dbReference type="PROSITE" id="PS51677"/>
    </source>
</evidence>
<evidence type="ECO:0000313" key="3">
    <source>
        <dbReference type="Proteomes" id="UP000033618"/>
    </source>
</evidence>
<dbReference type="AlphaFoldDB" id="A0A0F5JZA1"/>
<dbReference type="SUPFAM" id="SSF88713">
    <property type="entry name" value="Glycoside hydrolase/deacetylase"/>
    <property type="match status" value="1"/>
</dbReference>
<protein>
    <submittedName>
        <fullName evidence="2">Chitin deacetylase</fullName>
    </submittedName>
</protein>
<dbReference type="InterPro" id="IPR002509">
    <property type="entry name" value="NODB_dom"/>
</dbReference>
<dbReference type="Proteomes" id="UP000033618">
    <property type="component" value="Unassembled WGS sequence"/>
</dbReference>
<dbReference type="PATRIC" id="fig|28092.6.peg.3796"/>
<sequence length="311" mass="34361">MARIVLKIDVDTLRGTREGVPALVDMLEAAQAGATFLFSLGPDHTGWALRRVFRPGFLKKVSRTSVVEHYGVKTLMYGTLLPGPDIGVRAATEMRAVRDAGFEVGIHCWDHVYWQDNVRDRGNDARWTCAQMQRAHDRFVSIFGRAPTTHGAAGWQMNEHGLALIDKWGMTYASDGRGDGPYRPAIGTRVLSHIQMPTTLPTLDELIGIDDITVDNVAERLLTYTARDTDSNGRVLAERDHVFTLHAELEGQKLAPVFNALLRGWQAQGHQLVSMADYHATLDPATLPVRPFAWGSIPGRSGELMIQPDAA</sequence>
<dbReference type="EMBL" id="LAQU01000017">
    <property type="protein sequence ID" value="KKB62622.1"/>
    <property type="molecule type" value="Genomic_DNA"/>
</dbReference>
<dbReference type="OrthoDB" id="5589314at2"/>
<comment type="caution">
    <text evidence="2">The sequence shown here is derived from an EMBL/GenBank/DDBJ whole genome shotgun (WGS) entry which is preliminary data.</text>
</comment>
<dbReference type="Pfam" id="PF01522">
    <property type="entry name" value="Polysacc_deac_1"/>
    <property type="match status" value="1"/>
</dbReference>
<name>A0A0F5JZA1_9BURK</name>
<dbReference type="Gene3D" id="3.20.20.370">
    <property type="entry name" value="Glycoside hydrolase/deacetylase"/>
    <property type="match status" value="1"/>
</dbReference>
<gene>
    <name evidence="2" type="ORF">WM40_16105</name>
</gene>
<feature type="domain" description="NodB homology" evidence="1">
    <location>
        <begin position="2"/>
        <end position="273"/>
    </location>
</feature>
<dbReference type="RefSeq" id="WP_046153370.1">
    <property type="nucleotide sequence ID" value="NZ_CADFGU010000002.1"/>
</dbReference>
<accession>A0A0F5JZA1</accession>
<proteinExistence type="predicted"/>